<dbReference type="AlphaFoldDB" id="A0A2K8T7K8"/>
<evidence type="ECO:0000259" key="1">
    <source>
        <dbReference type="SMART" id="SM00458"/>
    </source>
</evidence>
<evidence type="ECO:0000313" key="3">
    <source>
        <dbReference type="Proteomes" id="UP000232003"/>
    </source>
</evidence>
<dbReference type="Proteomes" id="UP000232003">
    <property type="component" value="Plasmid pNFSY06"/>
</dbReference>
<geneLocation type="plasmid" evidence="3">
    <name>pnfsy06</name>
</geneLocation>
<dbReference type="EMBL" id="CP024791">
    <property type="protein sequence ID" value="AUB43677.1"/>
    <property type="molecule type" value="Genomic_DNA"/>
</dbReference>
<dbReference type="InterPro" id="IPR000772">
    <property type="entry name" value="Ricin_B_lectin"/>
</dbReference>
<reference evidence="2 3" key="1">
    <citation type="submission" date="2017-11" db="EMBL/GenBank/DDBJ databases">
        <title>Complete genome of a free-living desiccation-tolerant cyanobacterium and its photosynthetic adaptation to extreme terrestrial habitat.</title>
        <authorList>
            <person name="Shang J."/>
        </authorList>
    </citation>
    <scope>NUCLEOTIDE SEQUENCE [LARGE SCALE GENOMIC DNA]</scope>
    <source>
        <strain evidence="2 3">CCNUN1</strain>
        <plasmid evidence="3">pnfsy06</plasmid>
    </source>
</reference>
<dbReference type="SUPFAM" id="SSF50370">
    <property type="entry name" value="Ricin B-like lectins"/>
    <property type="match status" value="1"/>
</dbReference>
<protein>
    <submittedName>
        <fullName evidence="2">Lysophospholipase L1 or related esterase</fullName>
    </submittedName>
</protein>
<dbReference type="Pfam" id="PF00652">
    <property type="entry name" value="Ricin_B_lectin"/>
    <property type="match status" value="1"/>
</dbReference>
<dbReference type="Gene3D" id="2.80.10.50">
    <property type="match status" value="2"/>
</dbReference>
<dbReference type="KEGG" id="nfl:COO91_09861"/>
<keyword evidence="3" id="KW-1185">Reference proteome</keyword>
<evidence type="ECO:0000313" key="2">
    <source>
        <dbReference type="EMBL" id="AUB43677.1"/>
    </source>
</evidence>
<sequence>MSLSARTKALPNKTNLTLKEKKLVKPKFKKRTAIAVGFVGSVLWGTTCILENQNAIAQVAGGMFIVNELSKKCLDVAGNTGSGVVNGTQLVLNECEISGFNSSGGITDQKWEFIRGGFIKNKLSNKCIDVVGKPGTTNFLLLQLNECETSGFSSPGVATDQRWEYIGAGFIRNGLSNRCIDVGGDAATANNKILQLYDCELSGFSPGSGKPSDQRWGWQPSP</sequence>
<accession>A0A2K8T7K8</accession>
<keyword evidence="2" id="KW-0614">Plasmid</keyword>
<dbReference type="PROSITE" id="PS50231">
    <property type="entry name" value="RICIN_B_LECTIN"/>
    <property type="match status" value="1"/>
</dbReference>
<proteinExistence type="predicted"/>
<dbReference type="CDD" id="cd00161">
    <property type="entry name" value="beta-trefoil_Ricin-like"/>
    <property type="match status" value="1"/>
</dbReference>
<gene>
    <name evidence="2" type="ORF">COO91_09861</name>
</gene>
<organism evidence="2 3">
    <name type="scientific">Nostoc flagelliforme CCNUN1</name>
    <dbReference type="NCBI Taxonomy" id="2038116"/>
    <lineage>
        <taxon>Bacteria</taxon>
        <taxon>Bacillati</taxon>
        <taxon>Cyanobacteriota</taxon>
        <taxon>Cyanophyceae</taxon>
        <taxon>Nostocales</taxon>
        <taxon>Nostocaceae</taxon>
        <taxon>Nostoc</taxon>
    </lineage>
</organism>
<feature type="domain" description="Ricin B lectin" evidence="1">
    <location>
        <begin position="60"/>
        <end position="219"/>
    </location>
</feature>
<name>A0A2K8T7K8_9NOSO</name>
<dbReference type="InterPro" id="IPR035992">
    <property type="entry name" value="Ricin_B-like_lectins"/>
</dbReference>
<dbReference type="SMART" id="SM00458">
    <property type="entry name" value="RICIN"/>
    <property type="match status" value="1"/>
</dbReference>